<protein>
    <recommendedName>
        <fullName evidence="3">Ribosomal protein/NADH dehydrogenase domain-containing protein</fullName>
    </recommendedName>
</protein>
<dbReference type="GeneID" id="85226614"/>
<reference evidence="1" key="1">
    <citation type="submission" date="2023-03" db="EMBL/GenBank/DDBJ databases">
        <title>Mating type loci evolution in Malassezia.</title>
        <authorList>
            <person name="Coelho M.A."/>
        </authorList>
    </citation>
    <scope>NUCLEOTIDE SEQUENCE</scope>
    <source>
        <strain evidence="1">CBS 9431</strain>
    </source>
</reference>
<evidence type="ECO:0008006" key="3">
    <source>
        <dbReference type="Google" id="ProtNLM"/>
    </source>
</evidence>
<accession>A0AAF0EZI6</accession>
<dbReference type="RefSeq" id="XP_060122878.1">
    <property type="nucleotide sequence ID" value="XM_060266895.1"/>
</dbReference>
<sequence>MARGARHAAALRATLATLEEGVATRRMPALSALTFRMPRTFNDKRTWDLMRKQLPTIVYANPQVSVDVAPLGEGEAPSMQAQFANMPPRTIVLAEKTPTEVVQELLTMGKFAGKA</sequence>
<gene>
    <name evidence="1" type="ORF">MJAP1_002963</name>
</gene>
<keyword evidence="2" id="KW-1185">Reference proteome</keyword>
<dbReference type="Proteomes" id="UP001217754">
    <property type="component" value="Chromosome 5"/>
</dbReference>
<organism evidence="1 2">
    <name type="scientific">Malassezia japonica</name>
    <dbReference type="NCBI Taxonomy" id="223818"/>
    <lineage>
        <taxon>Eukaryota</taxon>
        <taxon>Fungi</taxon>
        <taxon>Dikarya</taxon>
        <taxon>Basidiomycota</taxon>
        <taxon>Ustilaginomycotina</taxon>
        <taxon>Malasseziomycetes</taxon>
        <taxon>Malasseziales</taxon>
        <taxon>Malasseziaceae</taxon>
        <taxon>Malassezia</taxon>
    </lineage>
</organism>
<dbReference type="EMBL" id="CP119962">
    <property type="protein sequence ID" value="WFD39981.1"/>
    <property type="molecule type" value="Genomic_DNA"/>
</dbReference>
<name>A0AAF0EZI6_9BASI</name>
<evidence type="ECO:0000313" key="2">
    <source>
        <dbReference type="Proteomes" id="UP001217754"/>
    </source>
</evidence>
<evidence type="ECO:0000313" key="1">
    <source>
        <dbReference type="EMBL" id="WFD39981.1"/>
    </source>
</evidence>
<dbReference type="Gene3D" id="3.40.30.10">
    <property type="entry name" value="Glutaredoxin"/>
    <property type="match status" value="1"/>
</dbReference>
<dbReference type="AlphaFoldDB" id="A0AAF0EZI6"/>
<proteinExistence type="predicted"/>